<protein>
    <submittedName>
        <fullName evidence="1">Uncharacterized protein</fullName>
    </submittedName>
</protein>
<feature type="non-terminal residue" evidence="1">
    <location>
        <position position="170"/>
    </location>
</feature>
<comment type="caution">
    <text evidence="1">The sequence shown here is derived from an EMBL/GenBank/DDBJ whole genome shotgun (WGS) entry which is preliminary data.</text>
</comment>
<evidence type="ECO:0000313" key="2">
    <source>
        <dbReference type="Proteomes" id="UP000574390"/>
    </source>
</evidence>
<dbReference type="AlphaFoldDB" id="A0A7J6R5M4"/>
<organism evidence="1 2">
    <name type="scientific">Perkinsus olseni</name>
    <name type="common">Perkinsus atlanticus</name>
    <dbReference type="NCBI Taxonomy" id="32597"/>
    <lineage>
        <taxon>Eukaryota</taxon>
        <taxon>Sar</taxon>
        <taxon>Alveolata</taxon>
        <taxon>Perkinsozoa</taxon>
        <taxon>Perkinsea</taxon>
        <taxon>Perkinsida</taxon>
        <taxon>Perkinsidae</taxon>
        <taxon>Perkinsus</taxon>
    </lineage>
</organism>
<sequence length="170" mass="19630">IFYRTLESRKPGLEGRWFQVKGESQADAFLRRLKADDLHRPVYEEYVAELKERWANRKELSEAEVMPKLLDVEGKYRKECIDFDTLVMSMNEEVSSEVKEKAPEYEALMADDGLTHMMADGSIVAIDAETRQGLANQQQLFSRMTDFEAGKDKFTENVNNTKTGLDSKRH</sequence>
<dbReference type="EMBL" id="JABANM010025015">
    <property type="protein sequence ID" value="KAF4715236.1"/>
    <property type="molecule type" value="Genomic_DNA"/>
</dbReference>
<name>A0A7J6R5M4_PEROL</name>
<dbReference type="Proteomes" id="UP000574390">
    <property type="component" value="Unassembled WGS sequence"/>
</dbReference>
<reference evidence="1 2" key="1">
    <citation type="submission" date="2020-04" db="EMBL/GenBank/DDBJ databases">
        <title>Perkinsus olseni comparative genomics.</title>
        <authorList>
            <person name="Bogema D.R."/>
        </authorList>
    </citation>
    <scope>NUCLEOTIDE SEQUENCE [LARGE SCALE GENOMIC DNA]</scope>
    <source>
        <strain evidence="1">ATCC PRA-205</strain>
    </source>
</reference>
<proteinExistence type="predicted"/>
<evidence type="ECO:0000313" key="1">
    <source>
        <dbReference type="EMBL" id="KAF4715236.1"/>
    </source>
</evidence>
<gene>
    <name evidence="1" type="ORF">FOZ62_018554</name>
</gene>
<accession>A0A7J6R5M4</accession>